<proteinExistence type="predicted"/>
<keyword evidence="1" id="KW-1185">Reference proteome</keyword>
<reference evidence="1" key="1">
    <citation type="journal article" date="2013" name="Genetics">
        <title>The draft genome and transcriptome of Panagrellus redivivus are shaped by the harsh demands of a free-living lifestyle.</title>
        <authorList>
            <person name="Srinivasan J."/>
            <person name="Dillman A.R."/>
            <person name="Macchietto M.G."/>
            <person name="Heikkinen L."/>
            <person name="Lakso M."/>
            <person name="Fracchia K.M."/>
            <person name="Antoshechkin I."/>
            <person name="Mortazavi A."/>
            <person name="Wong G."/>
            <person name="Sternberg P.W."/>
        </authorList>
    </citation>
    <scope>NUCLEOTIDE SEQUENCE [LARGE SCALE GENOMIC DNA]</scope>
    <source>
        <strain evidence="1">MT8872</strain>
    </source>
</reference>
<evidence type="ECO:0000313" key="1">
    <source>
        <dbReference type="Proteomes" id="UP000492821"/>
    </source>
</evidence>
<dbReference type="CDD" id="cd16021">
    <property type="entry name" value="ALP_like"/>
    <property type="match status" value="1"/>
</dbReference>
<dbReference type="SUPFAM" id="SSF53649">
    <property type="entry name" value="Alkaline phosphatase-like"/>
    <property type="match status" value="1"/>
</dbReference>
<protein>
    <submittedName>
        <fullName evidence="2">Sulfatase domain-containing protein</fullName>
    </submittedName>
</protein>
<dbReference type="Gene3D" id="3.40.720.10">
    <property type="entry name" value="Alkaline Phosphatase, subunit A"/>
    <property type="match status" value="1"/>
</dbReference>
<dbReference type="PANTHER" id="PTHR10974">
    <property type="entry name" value="FI08016P-RELATED"/>
    <property type="match status" value="1"/>
</dbReference>
<accession>A0A7E5A0W4</accession>
<dbReference type="Proteomes" id="UP000492821">
    <property type="component" value="Unassembled WGS sequence"/>
</dbReference>
<evidence type="ECO:0000313" key="2">
    <source>
        <dbReference type="WBParaSite" id="Pan_g7025.t1"/>
    </source>
</evidence>
<dbReference type="Pfam" id="PF02995">
    <property type="entry name" value="DUF229"/>
    <property type="match status" value="1"/>
</dbReference>
<dbReference type="AlphaFoldDB" id="A0A7E5A0W4"/>
<dbReference type="GO" id="GO:0005615">
    <property type="term" value="C:extracellular space"/>
    <property type="evidence" value="ECO:0007669"/>
    <property type="project" value="TreeGrafter"/>
</dbReference>
<dbReference type="PANTHER" id="PTHR10974:SF6">
    <property type="entry name" value="PROTEIN CBG19234"/>
    <property type="match status" value="1"/>
</dbReference>
<dbReference type="InterPro" id="IPR004245">
    <property type="entry name" value="DUF229"/>
</dbReference>
<sequence length="593" mass="68003">MPVFSKHEHQHHDIDLDGQISHYRVIDCSNKTAQPPLVTQLRNGEILVGRPHQSPIRSFKCAYAEMTGTIYPRHRTVTLGKWTNLPIGKRIFIQKDQFVIKCFAKGQLVFHNSFVWISDKPRLNPFSVKAPTKYNIAIFTIDSTSRNQFRRHLPLTMKVMAESGFEHFTGFTKIGDNSAINLLPILTGRVFGAGSRSLVGLVSNDSFYEQKNADFSTFKDSLIAQAREAGCATLWNDEIGQTGMGLFHYYNFGGFRKPVADYYYRPFYEYGMQKFNGMFGCDHQDQFLPKWVNIFEQFSTKYADRCHFSFNFITTLTHGSANNAELFDVPLSEALTRMKAAGVLDNTVIVLQGDHGQRISWIQRRYVGRIEERMSQMSIHLPDKFKTEYPEAYENFVKNSNRLTSNFDVYETLQDIMDKTLEKTTKRTEKHGRSLFTEIPKNRTCQDAMIPENFCVCMEKSPNKVQMAKFTKDISPLIQTRLSETLDPTCMKDFSIDLNDDYQYYTVSKKVRAGQRYPSHKYNADVAREINEIEVKGKLTINLKNGKSISGSITTRVQANSARSELKINASPLVRFEQCPSIFAPEFLCSCQT</sequence>
<dbReference type="InterPro" id="IPR017850">
    <property type="entry name" value="Alkaline_phosphatase_core_sf"/>
</dbReference>
<organism evidence="1 2">
    <name type="scientific">Panagrellus redivivus</name>
    <name type="common">Microworm</name>
    <dbReference type="NCBI Taxonomy" id="6233"/>
    <lineage>
        <taxon>Eukaryota</taxon>
        <taxon>Metazoa</taxon>
        <taxon>Ecdysozoa</taxon>
        <taxon>Nematoda</taxon>
        <taxon>Chromadorea</taxon>
        <taxon>Rhabditida</taxon>
        <taxon>Tylenchina</taxon>
        <taxon>Panagrolaimomorpha</taxon>
        <taxon>Panagrolaimoidea</taxon>
        <taxon>Panagrolaimidae</taxon>
        <taxon>Panagrellus</taxon>
    </lineage>
</organism>
<dbReference type="WBParaSite" id="Pan_g7025.t1">
    <property type="protein sequence ID" value="Pan_g7025.t1"/>
    <property type="gene ID" value="Pan_g7025"/>
</dbReference>
<reference evidence="2" key="2">
    <citation type="submission" date="2020-10" db="UniProtKB">
        <authorList>
            <consortium name="WormBaseParasite"/>
        </authorList>
    </citation>
    <scope>IDENTIFICATION</scope>
</reference>
<name>A0A7E5A0W4_PANRE</name>